<comment type="caution">
    <text evidence="1">The sequence shown here is derived from an EMBL/GenBank/DDBJ whole genome shotgun (WGS) entry which is preliminary data.</text>
</comment>
<name>A0AAD6YWS6_9AGAR</name>
<dbReference type="EMBL" id="JARIHO010000155">
    <property type="protein sequence ID" value="KAJ7300713.1"/>
    <property type="molecule type" value="Genomic_DNA"/>
</dbReference>
<evidence type="ECO:0000313" key="1">
    <source>
        <dbReference type="EMBL" id="KAJ7300713.1"/>
    </source>
</evidence>
<reference evidence="1" key="1">
    <citation type="submission" date="2023-03" db="EMBL/GenBank/DDBJ databases">
        <title>Massive genome expansion in bonnet fungi (Mycena s.s.) driven by repeated elements and novel gene families across ecological guilds.</title>
        <authorList>
            <consortium name="Lawrence Berkeley National Laboratory"/>
            <person name="Harder C.B."/>
            <person name="Miyauchi S."/>
            <person name="Viragh M."/>
            <person name="Kuo A."/>
            <person name="Thoen E."/>
            <person name="Andreopoulos B."/>
            <person name="Lu D."/>
            <person name="Skrede I."/>
            <person name="Drula E."/>
            <person name="Henrissat B."/>
            <person name="Morin E."/>
            <person name="Kohler A."/>
            <person name="Barry K."/>
            <person name="LaButti K."/>
            <person name="Morin E."/>
            <person name="Salamov A."/>
            <person name="Lipzen A."/>
            <person name="Mereny Z."/>
            <person name="Hegedus B."/>
            <person name="Baldrian P."/>
            <person name="Stursova M."/>
            <person name="Weitz H."/>
            <person name="Taylor A."/>
            <person name="Grigoriev I.V."/>
            <person name="Nagy L.G."/>
            <person name="Martin F."/>
            <person name="Kauserud H."/>
        </authorList>
    </citation>
    <scope>NUCLEOTIDE SEQUENCE</scope>
    <source>
        <strain evidence="1">CBHHK002</strain>
    </source>
</reference>
<dbReference type="Proteomes" id="UP001218218">
    <property type="component" value="Unassembled WGS sequence"/>
</dbReference>
<dbReference type="AlphaFoldDB" id="A0AAD6YWS6"/>
<accession>A0AAD6YWS6</accession>
<evidence type="ECO:0000313" key="2">
    <source>
        <dbReference type="Proteomes" id="UP001218218"/>
    </source>
</evidence>
<proteinExistence type="predicted"/>
<gene>
    <name evidence="1" type="ORF">DFH08DRAFT_828224</name>
</gene>
<sequence length="288" mass="31632">MIVVANCSQILRTTRDALVRLDVDEREVMARSFQIWQRQIHVVADSDTEAQEKMRANERAHRTSSEEQEWQETSPATITCHRSVFLSACSQPLTMSAWAPARASLRPKYRRKLPLSAGTTYVDDLVLGLCLPDSAFGRPGSKKYCSAGTPPTLISTLNPALLRPSDHLDFSHHEEVIIRFFKSPHRTYALFRYCSLDHRQIAAFSADCAGQGQAAAEGWAWMAACGCGLPRSSDPSSFEAGEDLRLPNRCAVGGAKPSAGGVVQQRGGGESLGGSAACLRSMRCKFRW</sequence>
<protein>
    <submittedName>
        <fullName evidence="1">Uncharacterized protein</fullName>
    </submittedName>
</protein>
<organism evidence="1 2">
    <name type="scientific">Mycena albidolilacea</name>
    <dbReference type="NCBI Taxonomy" id="1033008"/>
    <lineage>
        <taxon>Eukaryota</taxon>
        <taxon>Fungi</taxon>
        <taxon>Dikarya</taxon>
        <taxon>Basidiomycota</taxon>
        <taxon>Agaricomycotina</taxon>
        <taxon>Agaricomycetes</taxon>
        <taxon>Agaricomycetidae</taxon>
        <taxon>Agaricales</taxon>
        <taxon>Marasmiineae</taxon>
        <taxon>Mycenaceae</taxon>
        <taxon>Mycena</taxon>
    </lineage>
</organism>
<keyword evidence="2" id="KW-1185">Reference proteome</keyword>